<protein>
    <recommendedName>
        <fullName evidence="4">Integral membrane protein</fullName>
    </recommendedName>
</protein>
<evidence type="ECO:0000313" key="3">
    <source>
        <dbReference type="Proteomes" id="UP001501676"/>
    </source>
</evidence>
<feature type="transmembrane region" description="Helical" evidence="1">
    <location>
        <begin position="75"/>
        <end position="96"/>
    </location>
</feature>
<keyword evidence="1" id="KW-1133">Transmembrane helix</keyword>
<evidence type="ECO:0008006" key="4">
    <source>
        <dbReference type="Google" id="ProtNLM"/>
    </source>
</evidence>
<evidence type="ECO:0000313" key="2">
    <source>
        <dbReference type="EMBL" id="GAA3390653.1"/>
    </source>
</evidence>
<evidence type="ECO:0000256" key="1">
    <source>
        <dbReference type="SAM" id="Phobius"/>
    </source>
</evidence>
<dbReference type="Proteomes" id="UP001501676">
    <property type="component" value="Unassembled WGS sequence"/>
</dbReference>
<keyword evidence="3" id="KW-1185">Reference proteome</keyword>
<name>A0ABP6T356_9ACTN</name>
<feature type="transmembrane region" description="Helical" evidence="1">
    <location>
        <begin position="49"/>
        <end position="68"/>
    </location>
</feature>
<dbReference type="EMBL" id="BAAAYN010000029">
    <property type="protein sequence ID" value="GAA3390653.1"/>
    <property type="molecule type" value="Genomic_DNA"/>
</dbReference>
<reference evidence="3" key="1">
    <citation type="journal article" date="2019" name="Int. J. Syst. Evol. Microbiol.">
        <title>The Global Catalogue of Microorganisms (GCM) 10K type strain sequencing project: providing services to taxonomists for standard genome sequencing and annotation.</title>
        <authorList>
            <consortium name="The Broad Institute Genomics Platform"/>
            <consortium name="The Broad Institute Genome Sequencing Center for Infectious Disease"/>
            <person name="Wu L."/>
            <person name="Ma J."/>
        </authorList>
    </citation>
    <scope>NUCLEOTIDE SEQUENCE [LARGE SCALE GENOMIC DNA]</scope>
    <source>
        <strain evidence="3">JCM 9458</strain>
    </source>
</reference>
<proteinExistence type="predicted"/>
<keyword evidence="1" id="KW-0812">Transmembrane</keyword>
<keyword evidence="1" id="KW-0472">Membrane</keyword>
<accession>A0ABP6T356</accession>
<organism evidence="2 3">
    <name type="scientific">Cryptosporangium minutisporangium</name>
    <dbReference type="NCBI Taxonomy" id="113569"/>
    <lineage>
        <taxon>Bacteria</taxon>
        <taxon>Bacillati</taxon>
        <taxon>Actinomycetota</taxon>
        <taxon>Actinomycetes</taxon>
        <taxon>Cryptosporangiales</taxon>
        <taxon>Cryptosporangiaceae</taxon>
        <taxon>Cryptosporangium</taxon>
    </lineage>
</organism>
<dbReference type="RefSeq" id="WP_345730194.1">
    <property type="nucleotide sequence ID" value="NZ_BAAAYN010000029.1"/>
</dbReference>
<comment type="caution">
    <text evidence="2">The sequence shown here is derived from an EMBL/GenBank/DDBJ whole genome shotgun (WGS) entry which is preliminary data.</text>
</comment>
<feature type="transmembrane region" description="Helical" evidence="1">
    <location>
        <begin position="102"/>
        <end position="123"/>
    </location>
</feature>
<gene>
    <name evidence="2" type="ORF">GCM10020369_45440</name>
</gene>
<sequence length="129" mass="13123">MSEATVTDRRTTVSTKNKAGLVLASLLAIGDLVGLLIPVDTDEPGPPLAVLAVGAVMGVITLAAAVYTWRTGNRIGARVVAATRIFSALGALPAFFVEDVPAPLVIVAAVGVVLTLVAVLLVLSRPEPA</sequence>
<feature type="transmembrane region" description="Helical" evidence="1">
    <location>
        <begin position="19"/>
        <end position="37"/>
    </location>
</feature>